<accession>A0ABD3QZT1</accession>
<dbReference type="SUPFAM" id="SSF117892">
    <property type="entry name" value="Band 7/SPFH domain"/>
    <property type="match status" value="1"/>
</dbReference>
<dbReference type="EMBL" id="JABMIG020000001">
    <property type="protein sequence ID" value="KAL3805820.1"/>
    <property type="molecule type" value="Genomic_DNA"/>
</dbReference>
<dbReference type="PANTHER" id="PTHR42911:SF1">
    <property type="entry name" value="MODULATOR OF FTSH PROTEASE HFLC"/>
    <property type="match status" value="1"/>
</dbReference>
<comment type="caution">
    <text evidence="4">The sequence shown here is derived from an EMBL/GenBank/DDBJ whole genome shotgun (WGS) entry which is preliminary data.</text>
</comment>
<evidence type="ECO:0000256" key="1">
    <source>
        <dbReference type="SAM" id="Coils"/>
    </source>
</evidence>
<feature type="coiled-coil region" evidence="1">
    <location>
        <begin position="279"/>
        <end position="335"/>
    </location>
</feature>
<dbReference type="Pfam" id="PF01145">
    <property type="entry name" value="Band_7"/>
    <property type="match status" value="1"/>
</dbReference>
<dbReference type="InterPro" id="IPR036013">
    <property type="entry name" value="Band_7/SPFH_dom_sf"/>
</dbReference>
<feature type="transmembrane region" description="Helical" evidence="2">
    <location>
        <begin position="96"/>
        <end position="117"/>
    </location>
</feature>
<dbReference type="Gene3D" id="3.30.479.30">
    <property type="entry name" value="Band 7 domain"/>
    <property type="match status" value="1"/>
</dbReference>
<keyword evidence="2" id="KW-0472">Membrane</keyword>
<evidence type="ECO:0000313" key="5">
    <source>
        <dbReference type="Proteomes" id="UP001516023"/>
    </source>
</evidence>
<protein>
    <recommendedName>
        <fullName evidence="3">Band 7 domain-containing protein</fullName>
    </recommendedName>
</protein>
<gene>
    <name evidence="4" type="ORF">HJC23_007781</name>
</gene>
<dbReference type="PANTHER" id="PTHR42911">
    <property type="entry name" value="MODULATOR OF FTSH PROTEASE HFLC"/>
    <property type="match status" value="1"/>
</dbReference>
<reference evidence="4 5" key="1">
    <citation type="journal article" date="2020" name="G3 (Bethesda)">
        <title>Improved Reference Genome for Cyclotella cryptica CCMP332, a Model for Cell Wall Morphogenesis, Salinity Adaptation, and Lipid Production in Diatoms (Bacillariophyta).</title>
        <authorList>
            <person name="Roberts W.R."/>
            <person name="Downey K.M."/>
            <person name="Ruck E.C."/>
            <person name="Traller J.C."/>
            <person name="Alverson A.J."/>
        </authorList>
    </citation>
    <scope>NUCLEOTIDE SEQUENCE [LARGE SCALE GENOMIC DNA]</scope>
    <source>
        <strain evidence="4 5">CCMP332</strain>
    </source>
</reference>
<keyword evidence="5" id="KW-1185">Reference proteome</keyword>
<dbReference type="AlphaFoldDB" id="A0ABD3QZT1"/>
<keyword evidence="2" id="KW-1133">Transmembrane helix</keyword>
<keyword evidence="2" id="KW-0812">Transmembrane</keyword>
<organism evidence="4 5">
    <name type="scientific">Cyclotella cryptica</name>
    <dbReference type="NCBI Taxonomy" id="29204"/>
    <lineage>
        <taxon>Eukaryota</taxon>
        <taxon>Sar</taxon>
        <taxon>Stramenopiles</taxon>
        <taxon>Ochrophyta</taxon>
        <taxon>Bacillariophyta</taxon>
        <taxon>Coscinodiscophyceae</taxon>
        <taxon>Thalassiosirophycidae</taxon>
        <taxon>Stephanodiscales</taxon>
        <taxon>Stephanodiscaceae</taxon>
        <taxon>Cyclotella</taxon>
    </lineage>
</organism>
<feature type="domain" description="Band 7" evidence="3">
    <location>
        <begin position="119"/>
        <end position="303"/>
    </location>
</feature>
<dbReference type="InterPro" id="IPR001107">
    <property type="entry name" value="Band_7"/>
</dbReference>
<evidence type="ECO:0000259" key="3">
    <source>
        <dbReference type="Pfam" id="PF01145"/>
    </source>
</evidence>
<sequence>MMTTSTSDLAQLSTKELWHDAIEEANPIATYSWDKGENIADSTAESTAIKIREVRDNPSTAGRKDSCASSVMARCNPVDLWHNRDMSASAVHRRKMWGWTFILALILVAVGLLFASLKKVPSTELGVQYNIHKKQLDDAIKSGGLFVGPPGYRFIKFPSTFITVDLNDRTCVSNDGLLVQFAVTFQYRMTAANVYPAILKYRDHHKWASTVEQAGLSAIHHSCSEFSVTEFQNKRGIIQSTMEKNLRLKLEGNKTAGEEGVNAVAVSLQLTFVHLPEEYNRAVAEKQAAEEDIALAIAQRKQETTKASTELLKAKEESQKIRDTAQNEAEVLLTEAKLKAEEILYSFQKEAEALMQVKNGLNLTTEGVLAYLSTKLLNEADHLTVTTGEPARLSRKDEL</sequence>
<evidence type="ECO:0000256" key="2">
    <source>
        <dbReference type="SAM" id="Phobius"/>
    </source>
</evidence>
<name>A0ABD3QZT1_9STRA</name>
<dbReference type="Proteomes" id="UP001516023">
    <property type="component" value="Unassembled WGS sequence"/>
</dbReference>
<evidence type="ECO:0000313" key="4">
    <source>
        <dbReference type="EMBL" id="KAL3805820.1"/>
    </source>
</evidence>
<keyword evidence="1" id="KW-0175">Coiled coil</keyword>
<proteinExistence type="predicted"/>